<evidence type="ECO:0000313" key="1">
    <source>
        <dbReference type="EMBL" id="BAB16547.1"/>
    </source>
</evidence>
<dbReference type="RefSeq" id="NP_066869.1">
    <property type="nucleotide sequence ID" value="NC_002577.1"/>
</dbReference>
<dbReference type="Pfam" id="PF03970">
    <property type="entry name" value="Herpes_UL37_1"/>
    <property type="match status" value="1"/>
</dbReference>
<name>A0A1P7TZN7_9ALPH</name>
<dbReference type="KEGG" id="vg:911942"/>
<sequence>MSETQGEARFPLKTLLDTLRSLSAGTAPLEPWGNATAAEARTAIGSFFQALETMSIQQVESTWRDAFAAVLEVYKQTGSPEAAMLAQNFVGFILWRTSVRWDKMSWKDDSRRLRRLAAEMTGEEAIAWLTRNGLRRSCPFGPSVLWPLISEWLTIFEEIATDAFDYTSEGLLSGRQPAPNALELPASLTQTRFKLIYDFPFVQEGIRLISIAVGWITPFVIMSRCTTNRAFTPLTRILFTLALVDQYFKSPRSPHPSQLKDLFAEDASALGSRELISAVEANNMKRTAYDVRASAAIAYGDPYVYAVQPGMVAEKLRNGPDIILADHALTEDALAIHMSAVVRLITDGDLNDGGGALDAAKAKLSESARRAWGAVQHSSSPRQLLEALIERGFVRQACRVYESALKANLGKTRGTVNELDTFDDVQQVIGNIVFGLMESYGPGMTYLTNYMDNGLPPDADSDFIKVLGLDSAIIAQILGRCIPPNPHEDYVKSARAILAAEMDSAIRQSGAGTANRAIQFAKESLMLWFDSRAEHIWGIVPPEELIGGEPSEHLASVDHSDLESISGPNAVDPDLESRMIRLAMTIRYPESMPITPESTTPHFLRYILATVCVDALSAITTSVFSERPINTVIEILTWARDYGAPYIGSFVNHRNKLNALISSLAPFARDLTAKPTTDDAYNLEMLMGELYDVVYAAVQMVPPETRPIMPPRPEISNSLLLISMHGTALGLQFNYLADRTLKCAAYLADDSRQLVKFAYIFKHFFACKFAAGTAGGTVTVYRRGEPRANFGTWKIVDVLSALREFYDSSGDVMANVRLKSMVLRTLIEETGKQVHTCDNLMERAILFSVKAASYFSTLGTDYARLARLQNSLDLHVRALTSCSTPPGTGDIVWLLDKWQTLSEINSTFRDRSSQDLASAIENVGVVWQKIADRIEVPRDMEDRVTNDEIDAAVATLLGRLPVVTDDSPALVVELTSRHNLTHRDELNFDTLDLDTVAHDDVDLANFAKDFLIKPRVTVDGLVDIVDTVFNNERQARDRNA</sequence>
<dbReference type="Proteomes" id="UP000181057">
    <property type="component" value="Segment"/>
</dbReference>
<dbReference type="GeneID" id="911942"/>
<evidence type="ECO:0000313" key="2">
    <source>
        <dbReference type="Proteomes" id="UP000181057"/>
    </source>
</evidence>
<dbReference type="EMBL" id="AB049735">
    <property type="protein sequence ID" value="BAB16547.1"/>
    <property type="molecule type" value="Genomic_DNA"/>
</dbReference>
<organism evidence="1 2">
    <name type="scientific">Gallid alphaherpesvirus 3</name>
    <dbReference type="NCBI Taxonomy" id="35250"/>
    <lineage>
        <taxon>Viruses</taxon>
        <taxon>Duplodnaviria</taxon>
        <taxon>Heunggongvirae</taxon>
        <taxon>Peploviricota</taxon>
        <taxon>Herviviricetes</taxon>
        <taxon>Herpesvirales</taxon>
        <taxon>Orthoherpesviridae</taxon>
        <taxon>Alphaherpesvirinae</taxon>
        <taxon>Mardivirus</taxon>
        <taxon>Mardivirus gallidalpha3</taxon>
    </lineage>
</organism>
<dbReference type="InterPro" id="IPR005655">
    <property type="entry name" value="Herpes_UL37"/>
</dbReference>
<protein>
    <submittedName>
        <fullName evidence="1">UL37 protein</fullName>
    </submittedName>
</protein>
<gene>
    <name evidence="1" type="primary">UL37</name>
</gene>
<dbReference type="GO" id="GO:0019068">
    <property type="term" value="P:virion assembly"/>
    <property type="evidence" value="ECO:0007669"/>
    <property type="project" value="InterPro"/>
</dbReference>
<proteinExistence type="predicted"/>
<reference evidence="1 2" key="1">
    <citation type="journal article" date="2001" name="Curr. Top. Microbiol. Immunol.">
        <title>A complete genomic DNA sequence of Marek's disease virus type 2, strain HPRS24.</title>
        <authorList>
            <person name="Izumiya Y."/>
            <person name="Jang H.K."/>
            <person name="Ono M."/>
            <person name="Mikami T."/>
        </authorList>
    </citation>
    <scope>NUCLEOTIDE SEQUENCE [LARGE SCALE GENOMIC DNA]</scope>
    <source>
        <strain evidence="1">HPRS24</strain>
    </source>
</reference>
<accession>A0A1P7TZN7</accession>